<dbReference type="InParanoid" id="A0A1Q3CIE9"/>
<organism evidence="1 2">
    <name type="scientific">Cephalotus follicularis</name>
    <name type="common">Albany pitcher plant</name>
    <dbReference type="NCBI Taxonomy" id="3775"/>
    <lineage>
        <taxon>Eukaryota</taxon>
        <taxon>Viridiplantae</taxon>
        <taxon>Streptophyta</taxon>
        <taxon>Embryophyta</taxon>
        <taxon>Tracheophyta</taxon>
        <taxon>Spermatophyta</taxon>
        <taxon>Magnoliopsida</taxon>
        <taxon>eudicotyledons</taxon>
        <taxon>Gunneridae</taxon>
        <taxon>Pentapetalae</taxon>
        <taxon>rosids</taxon>
        <taxon>fabids</taxon>
        <taxon>Oxalidales</taxon>
        <taxon>Cephalotaceae</taxon>
        <taxon>Cephalotus</taxon>
    </lineage>
</organism>
<protein>
    <submittedName>
        <fullName evidence="1">Uncharacterized protein</fullName>
    </submittedName>
</protein>
<gene>
    <name evidence="1" type="ORF">CFOL_v3_23294</name>
</gene>
<dbReference type="EMBL" id="BDDD01002052">
    <property type="protein sequence ID" value="GAV79831.1"/>
    <property type="molecule type" value="Genomic_DNA"/>
</dbReference>
<accession>A0A1Q3CIE9</accession>
<feature type="non-terminal residue" evidence="1">
    <location>
        <position position="111"/>
    </location>
</feature>
<keyword evidence="2" id="KW-1185">Reference proteome</keyword>
<evidence type="ECO:0000313" key="1">
    <source>
        <dbReference type="EMBL" id="GAV79831.1"/>
    </source>
</evidence>
<dbReference type="PANTHER" id="PTHR33437">
    <property type="entry name" value="OS06G0361200 PROTEIN"/>
    <property type="match status" value="1"/>
</dbReference>
<name>A0A1Q3CIE9_CEPFO</name>
<dbReference type="PANTHER" id="PTHR33437:SF2">
    <property type="entry name" value="OS06G0361200 PROTEIN"/>
    <property type="match status" value="1"/>
</dbReference>
<dbReference type="Proteomes" id="UP000187406">
    <property type="component" value="Unassembled WGS sequence"/>
</dbReference>
<sequence>SPKQHVAHFILTCNYAGTYGSMVKQFVCSLKEGLLAFRNLPTPSSKDEPMWDYIERWNLVLNCKEDISKASSIDMCVQGMHWGLLYSIKSNMPLSFAEFATWASDLELQIA</sequence>
<comment type="caution">
    <text evidence="1">The sequence shown here is derived from an EMBL/GenBank/DDBJ whole genome shotgun (WGS) entry which is preliminary data.</text>
</comment>
<proteinExistence type="predicted"/>
<dbReference type="AlphaFoldDB" id="A0A1Q3CIE9"/>
<reference evidence="2" key="1">
    <citation type="submission" date="2016-04" db="EMBL/GenBank/DDBJ databases">
        <title>Cephalotus genome sequencing.</title>
        <authorList>
            <person name="Fukushima K."/>
            <person name="Hasebe M."/>
            <person name="Fang X."/>
        </authorList>
    </citation>
    <scope>NUCLEOTIDE SEQUENCE [LARGE SCALE GENOMIC DNA]</scope>
    <source>
        <strain evidence="2">cv. St1</strain>
    </source>
</reference>
<evidence type="ECO:0000313" key="2">
    <source>
        <dbReference type="Proteomes" id="UP000187406"/>
    </source>
</evidence>
<feature type="non-terminal residue" evidence="1">
    <location>
        <position position="1"/>
    </location>
</feature>